<evidence type="ECO:0000313" key="1">
    <source>
        <dbReference type="EMBL" id="GAA4086182.1"/>
    </source>
</evidence>
<accession>A0ABP7WDB6</accession>
<keyword evidence="2" id="KW-1185">Reference proteome</keyword>
<evidence type="ECO:0000313" key="2">
    <source>
        <dbReference type="Proteomes" id="UP001499984"/>
    </source>
</evidence>
<reference evidence="2" key="1">
    <citation type="journal article" date="2019" name="Int. J. Syst. Evol. Microbiol.">
        <title>The Global Catalogue of Microorganisms (GCM) 10K type strain sequencing project: providing services to taxonomists for standard genome sequencing and annotation.</title>
        <authorList>
            <consortium name="The Broad Institute Genomics Platform"/>
            <consortium name="The Broad Institute Genome Sequencing Center for Infectious Disease"/>
            <person name="Wu L."/>
            <person name="Ma J."/>
        </authorList>
    </citation>
    <scope>NUCLEOTIDE SEQUENCE [LARGE SCALE GENOMIC DNA]</scope>
    <source>
        <strain evidence="2">JCM 16925</strain>
    </source>
</reference>
<sequence length="228" mass="24423">MSDGFPASLVMRVHGRLTLHPWLATAHREGRLEEDLFSLAVARTTAYGWADFGHGLAGARWGHNDAGGDWTQDGEVREIAWIQVDCAEAPAGQRVPLTPLGRVVAESLSRVGTFDVDAVEVSVPVYEAVDAGRDLAYAATWAGLADPAGRAQCTVSVDAIADPAQAAAVVAACRARVGEAARFDHDGTRLLCRLREWSLDTAIWVLEIVTDALRVSGLVTQAQVRIEV</sequence>
<comment type="caution">
    <text evidence="1">The sequence shown here is derived from an EMBL/GenBank/DDBJ whole genome shotgun (WGS) entry which is preliminary data.</text>
</comment>
<name>A0ABP7WDB6_9ACTN</name>
<organism evidence="1 2">
    <name type="scientific">Streptomyces shaanxiensis</name>
    <dbReference type="NCBI Taxonomy" id="653357"/>
    <lineage>
        <taxon>Bacteria</taxon>
        <taxon>Bacillati</taxon>
        <taxon>Actinomycetota</taxon>
        <taxon>Actinomycetes</taxon>
        <taxon>Kitasatosporales</taxon>
        <taxon>Streptomycetaceae</taxon>
        <taxon>Streptomyces</taxon>
    </lineage>
</organism>
<dbReference type="RefSeq" id="WP_345020995.1">
    <property type="nucleotide sequence ID" value="NZ_BAAAZY010000029.1"/>
</dbReference>
<dbReference type="Proteomes" id="UP001499984">
    <property type="component" value="Unassembled WGS sequence"/>
</dbReference>
<gene>
    <name evidence="1" type="ORF">GCM10022233_80910</name>
</gene>
<proteinExistence type="predicted"/>
<dbReference type="EMBL" id="BAAAZY010000029">
    <property type="protein sequence ID" value="GAA4086182.1"/>
    <property type="molecule type" value="Genomic_DNA"/>
</dbReference>
<protein>
    <submittedName>
        <fullName evidence="1">Uncharacterized protein</fullName>
    </submittedName>
</protein>